<dbReference type="InterPro" id="IPR018631">
    <property type="entry name" value="AAA-ATPase-like_dom"/>
</dbReference>
<evidence type="ECO:0000313" key="3">
    <source>
        <dbReference type="EMBL" id="RUP47221.1"/>
    </source>
</evidence>
<accession>A0A433D9D1</accession>
<feature type="region of interest" description="Disordered" evidence="1">
    <location>
        <begin position="1"/>
        <end position="59"/>
    </location>
</feature>
<dbReference type="AlphaFoldDB" id="A0A433D9D1"/>
<dbReference type="PANTHER" id="PTHR34825">
    <property type="entry name" value="CONSERVED PROTEIN, WITH A WEAK D-GALACTARATE DEHYDRATASE/ALTRONATE HYDROLASE DOMAIN"/>
    <property type="match status" value="1"/>
</dbReference>
<evidence type="ECO:0000259" key="2">
    <source>
        <dbReference type="Pfam" id="PF09820"/>
    </source>
</evidence>
<protein>
    <recommendedName>
        <fullName evidence="2">AAA-ATPase-like domain-containing protein</fullName>
    </recommendedName>
</protein>
<dbReference type="Proteomes" id="UP000268093">
    <property type="component" value="Unassembled WGS sequence"/>
</dbReference>
<organism evidence="3 4">
    <name type="scientific">Jimgerdemannia flammicorona</name>
    <dbReference type="NCBI Taxonomy" id="994334"/>
    <lineage>
        <taxon>Eukaryota</taxon>
        <taxon>Fungi</taxon>
        <taxon>Fungi incertae sedis</taxon>
        <taxon>Mucoromycota</taxon>
        <taxon>Mucoromycotina</taxon>
        <taxon>Endogonomycetes</taxon>
        <taxon>Endogonales</taxon>
        <taxon>Endogonaceae</taxon>
        <taxon>Jimgerdemannia</taxon>
    </lineage>
</organism>
<dbReference type="PANTHER" id="PTHR34825:SF1">
    <property type="entry name" value="AAA-ATPASE-LIKE DOMAIN-CONTAINING PROTEIN"/>
    <property type="match status" value="1"/>
</dbReference>
<dbReference type="Pfam" id="PF09820">
    <property type="entry name" value="AAA-ATPase_like"/>
    <property type="match status" value="1"/>
</dbReference>
<keyword evidence="4" id="KW-1185">Reference proteome</keyword>
<reference evidence="3 4" key="1">
    <citation type="journal article" date="2018" name="New Phytol.">
        <title>Phylogenomics of Endogonaceae and evolution of mycorrhizas within Mucoromycota.</title>
        <authorList>
            <person name="Chang Y."/>
            <person name="Desiro A."/>
            <person name="Na H."/>
            <person name="Sandor L."/>
            <person name="Lipzen A."/>
            <person name="Clum A."/>
            <person name="Barry K."/>
            <person name="Grigoriev I.V."/>
            <person name="Martin F.M."/>
            <person name="Stajich J.E."/>
            <person name="Smith M.E."/>
            <person name="Bonito G."/>
            <person name="Spatafora J.W."/>
        </authorList>
    </citation>
    <scope>NUCLEOTIDE SEQUENCE [LARGE SCALE GENOMIC DNA]</scope>
    <source>
        <strain evidence="3 4">GMNB39</strain>
    </source>
</reference>
<comment type="caution">
    <text evidence="3">The sequence shown here is derived from an EMBL/GenBank/DDBJ whole genome shotgun (WGS) entry which is preliminary data.</text>
</comment>
<dbReference type="OrthoDB" id="5584915at2759"/>
<name>A0A433D9D1_9FUNG</name>
<proteinExistence type="predicted"/>
<gene>
    <name evidence="3" type="ORF">BC936DRAFT_145991</name>
</gene>
<evidence type="ECO:0000256" key="1">
    <source>
        <dbReference type="SAM" id="MobiDB-lite"/>
    </source>
</evidence>
<dbReference type="EMBL" id="RBNI01004813">
    <property type="protein sequence ID" value="RUP47221.1"/>
    <property type="molecule type" value="Genomic_DNA"/>
</dbReference>
<feature type="compositionally biased region" description="Polar residues" evidence="1">
    <location>
        <begin position="9"/>
        <end position="22"/>
    </location>
</feature>
<feature type="domain" description="AAA-ATPase-like" evidence="2">
    <location>
        <begin position="149"/>
        <end position="290"/>
    </location>
</feature>
<evidence type="ECO:0000313" key="4">
    <source>
        <dbReference type="Proteomes" id="UP000268093"/>
    </source>
</evidence>
<sequence length="296" mass="33776">MPHPRQKTVKPTQPSETRATSMKTKATKGTKRKAVEPTPKTTKVQHTGHESKAKVGPSKPPGVHHFPVLFFLARSPTSSANDTALLPGDTLGVGNSNFEEMTSQCLLLNLLMRAIRCRLFCVHGGLASRPIYRCCVFFFERIDGESKSERESWRALFGGMKIANERPELLDNAFGRYPVIYLSLKDISGKTWDEMLIDIRTTISKVYAEHPYLQEHLQDEEIIKFDRIVREDPSYPTLRHALGELSEYPARYHQQKCIVLIDEYDAPIGAAYHKGYYDDAMDFFRPMFSSLCFHRC</sequence>